<dbReference type="EMBL" id="BMAO01017623">
    <property type="protein sequence ID" value="GFR17078.1"/>
    <property type="molecule type" value="Genomic_DNA"/>
</dbReference>
<dbReference type="OrthoDB" id="2924818at2759"/>
<proteinExistence type="predicted"/>
<evidence type="ECO:0000256" key="1">
    <source>
        <dbReference type="ARBA" id="ARBA00012346"/>
    </source>
</evidence>
<dbReference type="SUPFAM" id="SSF110857">
    <property type="entry name" value="Gamma-glutamyl cyclotransferase-like"/>
    <property type="match status" value="1"/>
</dbReference>
<dbReference type="Gene3D" id="3.10.490.10">
    <property type="entry name" value="Gamma-glutamyl cyclotransferase-like"/>
    <property type="match status" value="1"/>
</dbReference>
<comment type="caution">
    <text evidence="3">The sequence shown here is derived from an EMBL/GenBank/DDBJ whole genome shotgun (WGS) entry which is preliminary data.</text>
</comment>
<sequence>MLKQRMHKNCPSAVFKTFGELKNFKLSFVGFANTWKGSVATILETKGDSVWGVVWEISKEHEENLNK</sequence>
<evidence type="ECO:0000313" key="4">
    <source>
        <dbReference type="Proteomes" id="UP000887116"/>
    </source>
</evidence>
<protein>
    <recommendedName>
        <fullName evidence="1">gamma-glutamylcyclotransferase</fullName>
        <ecNumber evidence="1">4.3.2.9</ecNumber>
    </recommendedName>
</protein>
<name>A0A8X6JA54_TRICU</name>
<dbReference type="Proteomes" id="UP000887116">
    <property type="component" value="Unassembled WGS sequence"/>
</dbReference>
<organism evidence="3 4">
    <name type="scientific">Trichonephila clavata</name>
    <name type="common">Joro spider</name>
    <name type="synonym">Nephila clavata</name>
    <dbReference type="NCBI Taxonomy" id="2740835"/>
    <lineage>
        <taxon>Eukaryota</taxon>
        <taxon>Metazoa</taxon>
        <taxon>Ecdysozoa</taxon>
        <taxon>Arthropoda</taxon>
        <taxon>Chelicerata</taxon>
        <taxon>Arachnida</taxon>
        <taxon>Araneae</taxon>
        <taxon>Araneomorphae</taxon>
        <taxon>Entelegynae</taxon>
        <taxon>Araneoidea</taxon>
        <taxon>Nephilidae</taxon>
        <taxon>Trichonephila</taxon>
    </lineage>
</organism>
<reference evidence="3" key="1">
    <citation type="submission" date="2020-07" db="EMBL/GenBank/DDBJ databases">
        <title>Multicomponent nature underlies the extraordinary mechanical properties of spider dragline silk.</title>
        <authorList>
            <person name="Kono N."/>
            <person name="Nakamura H."/>
            <person name="Mori M."/>
            <person name="Yoshida Y."/>
            <person name="Ohtoshi R."/>
            <person name="Malay A.D."/>
            <person name="Moran D.A.P."/>
            <person name="Tomita M."/>
            <person name="Numata K."/>
            <person name="Arakawa K."/>
        </authorList>
    </citation>
    <scope>NUCLEOTIDE SEQUENCE</scope>
</reference>
<dbReference type="EC" id="4.3.2.9" evidence="1"/>
<accession>A0A8X6JA54</accession>
<dbReference type="AlphaFoldDB" id="A0A8X6JA54"/>
<dbReference type="GO" id="GO:0003839">
    <property type="term" value="F:gamma-glutamylcyclotransferase activity"/>
    <property type="evidence" value="ECO:0007669"/>
    <property type="project" value="UniProtKB-EC"/>
</dbReference>
<keyword evidence="2" id="KW-0456">Lyase</keyword>
<gene>
    <name evidence="3" type="primary">GGCT_1</name>
    <name evidence="3" type="ORF">TNCT_575491</name>
</gene>
<evidence type="ECO:0000313" key="3">
    <source>
        <dbReference type="EMBL" id="GFR17078.1"/>
    </source>
</evidence>
<keyword evidence="4" id="KW-1185">Reference proteome</keyword>
<dbReference type="PANTHER" id="PTHR12935">
    <property type="entry name" value="GAMMA-GLUTAMYLCYCLOTRANSFERASE"/>
    <property type="match status" value="1"/>
</dbReference>
<dbReference type="InterPro" id="IPR013024">
    <property type="entry name" value="GGCT-like"/>
</dbReference>
<dbReference type="PANTHER" id="PTHR12935:SF0">
    <property type="entry name" value="GAMMA-GLUTAMYLCYCLOTRANSFERASE"/>
    <property type="match status" value="1"/>
</dbReference>
<dbReference type="CDD" id="cd06661">
    <property type="entry name" value="GGCT_like"/>
    <property type="match status" value="1"/>
</dbReference>
<dbReference type="InterPro" id="IPR017939">
    <property type="entry name" value="G-Glutamylcylcotransferase"/>
</dbReference>
<dbReference type="InterPro" id="IPR036568">
    <property type="entry name" value="GGCT-like_sf"/>
</dbReference>
<evidence type="ECO:0000256" key="2">
    <source>
        <dbReference type="ARBA" id="ARBA00023239"/>
    </source>
</evidence>